<keyword evidence="2" id="KW-1133">Transmembrane helix</keyword>
<proteinExistence type="predicted"/>
<feature type="region of interest" description="Disordered" evidence="1">
    <location>
        <begin position="1"/>
        <end position="22"/>
    </location>
</feature>
<protein>
    <recommendedName>
        <fullName evidence="5">ATP synthase protein I</fullName>
    </recommendedName>
</protein>
<accession>A0A840Q6I8</accession>
<evidence type="ECO:0008006" key="5">
    <source>
        <dbReference type="Google" id="ProtNLM"/>
    </source>
</evidence>
<keyword evidence="2" id="KW-0812">Transmembrane</keyword>
<evidence type="ECO:0000256" key="1">
    <source>
        <dbReference type="SAM" id="MobiDB-lite"/>
    </source>
</evidence>
<feature type="transmembrane region" description="Helical" evidence="2">
    <location>
        <begin position="131"/>
        <end position="150"/>
    </location>
</feature>
<gene>
    <name evidence="3" type="ORF">BJ970_002835</name>
</gene>
<feature type="transmembrane region" description="Helical" evidence="2">
    <location>
        <begin position="98"/>
        <end position="119"/>
    </location>
</feature>
<feature type="transmembrane region" description="Helical" evidence="2">
    <location>
        <begin position="67"/>
        <end position="86"/>
    </location>
</feature>
<evidence type="ECO:0000256" key="2">
    <source>
        <dbReference type="SAM" id="Phobius"/>
    </source>
</evidence>
<reference evidence="3 4" key="1">
    <citation type="submission" date="2020-08" db="EMBL/GenBank/DDBJ databases">
        <title>Sequencing the genomes of 1000 actinobacteria strains.</title>
        <authorList>
            <person name="Klenk H.-P."/>
        </authorList>
    </citation>
    <scope>NUCLEOTIDE SEQUENCE [LARGE SCALE GENOMIC DNA]</scope>
    <source>
        <strain evidence="3 4">DSM 45584</strain>
    </source>
</reference>
<comment type="caution">
    <text evidence="3">The sequence shown here is derived from an EMBL/GenBank/DDBJ whole genome shotgun (WGS) entry which is preliminary data.</text>
</comment>
<dbReference type="Proteomes" id="UP000584374">
    <property type="component" value="Unassembled WGS sequence"/>
</dbReference>
<feature type="transmembrane region" description="Helical" evidence="2">
    <location>
        <begin position="42"/>
        <end position="61"/>
    </location>
</feature>
<feature type="compositionally biased region" description="Polar residues" evidence="1">
    <location>
        <begin position="1"/>
        <end position="16"/>
    </location>
</feature>
<dbReference type="RefSeq" id="WP_184726666.1">
    <property type="nucleotide sequence ID" value="NZ_JACHIW010000001.1"/>
</dbReference>
<name>A0A840Q6I8_9PSEU</name>
<dbReference type="AlphaFoldDB" id="A0A840Q6I8"/>
<organism evidence="3 4">
    <name type="scientific">Saccharopolyspora phatthalungensis</name>
    <dbReference type="NCBI Taxonomy" id="664693"/>
    <lineage>
        <taxon>Bacteria</taxon>
        <taxon>Bacillati</taxon>
        <taxon>Actinomycetota</taxon>
        <taxon>Actinomycetes</taxon>
        <taxon>Pseudonocardiales</taxon>
        <taxon>Pseudonocardiaceae</taxon>
        <taxon>Saccharopolyspora</taxon>
    </lineage>
</organism>
<evidence type="ECO:0000313" key="4">
    <source>
        <dbReference type="Proteomes" id="UP000584374"/>
    </source>
</evidence>
<keyword evidence="4" id="KW-1185">Reference proteome</keyword>
<sequence length="162" mass="16662">MSEATDTPTPAESTGSAGEHAEPVNPHAEIVRKLAAAMLRTAVWPGVATVAIGAIVATVLVGVPGLIGALVGGVVAFASSLLTIWLMRFTGGMSPHFVMVAALGGYIGKMIVLLVVMTLLGGIDMIHRESLAFTMLATVMVWAGAEVVAFKRTKIPTVVPGN</sequence>
<dbReference type="EMBL" id="JACHIW010000001">
    <property type="protein sequence ID" value="MBB5155301.1"/>
    <property type="molecule type" value="Genomic_DNA"/>
</dbReference>
<evidence type="ECO:0000313" key="3">
    <source>
        <dbReference type="EMBL" id="MBB5155301.1"/>
    </source>
</evidence>
<keyword evidence="2" id="KW-0472">Membrane</keyword>